<name>A0A8H3DZA5_9AGAM</name>
<reference evidence="1" key="1">
    <citation type="submission" date="2021-01" db="EMBL/GenBank/DDBJ databases">
        <authorList>
            <person name="Kaushik A."/>
        </authorList>
    </citation>
    <scope>NUCLEOTIDE SEQUENCE</scope>
    <source>
        <strain evidence="1">AG5</strain>
    </source>
</reference>
<comment type="caution">
    <text evidence="1">The sequence shown here is derived from an EMBL/GenBank/DDBJ whole genome shotgun (WGS) entry which is preliminary data.</text>
</comment>
<accession>A0A8H3DZA5</accession>
<sequence length="274" mass="30056">MLRSPLNQLIDSHPEIATRLQTVASELYAASSNSRESLVHSRSVTLEQVAQDHRRLAQEYEDLLSQARTQPGFEDFLQPMKAAGLMHAARNGPIVVINCHELRSDAIMVLPGQSTIAHLSLPDFSGKKAQDAHSMMRSILRLKGIRERGLSRRPKLEGQNDLDISGALMMLWTDVVRPVLDFLALTADEPGARLPHITWCPTGATSFLPLHAAGDYSQPTGSRVFDYVVSSYTPTLTALLTSPPSTLSCNSQVLAIGQANTPRHMSKVEPSTRN</sequence>
<proteinExistence type="predicted"/>
<evidence type="ECO:0000313" key="2">
    <source>
        <dbReference type="Proteomes" id="UP000663827"/>
    </source>
</evidence>
<dbReference type="EMBL" id="CAJNJQ010000948">
    <property type="protein sequence ID" value="CAE7110715.1"/>
    <property type="molecule type" value="Genomic_DNA"/>
</dbReference>
<dbReference type="Proteomes" id="UP000663827">
    <property type="component" value="Unassembled WGS sequence"/>
</dbReference>
<dbReference type="AlphaFoldDB" id="A0A8H3DZA5"/>
<evidence type="ECO:0008006" key="3">
    <source>
        <dbReference type="Google" id="ProtNLM"/>
    </source>
</evidence>
<protein>
    <recommendedName>
        <fullName evidence="3">CHAT domain-containing protein</fullName>
    </recommendedName>
</protein>
<gene>
    <name evidence="1" type="ORF">RDB_LOCUS48108</name>
</gene>
<evidence type="ECO:0000313" key="1">
    <source>
        <dbReference type="EMBL" id="CAE7110715.1"/>
    </source>
</evidence>
<organism evidence="1 2">
    <name type="scientific">Rhizoctonia solani</name>
    <dbReference type="NCBI Taxonomy" id="456999"/>
    <lineage>
        <taxon>Eukaryota</taxon>
        <taxon>Fungi</taxon>
        <taxon>Dikarya</taxon>
        <taxon>Basidiomycota</taxon>
        <taxon>Agaricomycotina</taxon>
        <taxon>Agaricomycetes</taxon>
        <taxon>Cantharellales</taxon>
        <taxon>Ceratobasidiaceae</taxon>
        <taxon>Rhizoctonia</taxon>
    </lineage>
</organism>